<feature type="domain" description="EamA" evidence="7">
    <location>
        <begin position="45"/>
        <end position="188"/>
    </location>
</feature>
<evidence type="ECO:0000313" key="9">
    <source>
        <dbReference type="Proteomes" id="UP000232323"/>
    </source>
</evidence>
<dbReference type="PANTHER" id="PTHR22911:SF6">
    <property type="entry name" value="SOLUTE CARRIER FAMILY 35 MEMBER G1"/>
    <property type="match status" value="1"/>
</dbReference>
<evidence type="ECO:0000256" key="6">
    <source>
        <dbReference type="SAM" id="Phobius"/>
    </source>
</evidence>
<evidence type="ECO:0000256" key="3">
    <source>
        <dbReference type="ARBA" id="ARBA00022692"/>
    </source>
</evidence>
<accession>A0A250WR87</accession>
<evidence type="ECO:0000256" key="1">
    <source>
        <dbReference type="ARBA" id="ARBA00004141"/>
    </source>
</evidence>
<evidence type="ECO:0000313" key="8">
    <source>
        <dbReference type="EMBL" id="GAX73209.1"/>
    </source>
</evidence>
<dbReference type="GO" id="GO:0016020">
    <property type="term" value="C:membrane"/>
    <property type="evidence" value="ECO:0007669"/>
    <property type="project" value="UniProtKB-SubCell"/>
</dbReference>
<feature type="transmembrane region" description="Helical" evidence="6">
    <location>
        <begin position="324"/>
        <end position="344"/>
    </location>
</feature>
<dbReference type="Pfam" id="PF00892">
    <property type="entry name" value="EamA"/>
    <property type="match status" value="1"/>
</dbReference>
<comment type="caution">
    <text evidence="8">The sequence shown here is derived from an EMBL/GenBank/DDBJ whole genome shotgun (WGS) entry which is preliminary data.</text>
</comment>
<dbReference type="SUPFAM" id="SSF103481">
    <property type="entry name" value="Multidrug resistance efflux transporter EmrE"/>
    <property type="match status" value="2"/>
</dbReference>
<feature type="transmembrane region" description="Helical" evidence="6">
    <location>
        <begin position="206"/>
        <end position="227"/>
    </location>
</feature>
<feature type="transmembrane region" description="Helical" evidence="6">
    <location>
        <begin position="76"/>
        <end position="96"/>
    </location>
</feature>
<dbReference type="AlphaFoldDB" id="A0A250WR87"/>
<proteinExistence type="inferred from homology"/>
<keyword evidence="4 6" id="KW-1133">Transmembrane helix</keyword>
<dbReference type="PANTHER" id="PTHR22911">
    <property type="entry name" value="ACYL-MALONYL CONDENSING ENZYME-RELATED"/>
    <property type="match status" value="1"/>
</dbReference>
<gene>
    <name evidence="8" type="ORF">CEUSTIGMA_g662.t1</name>
</gene>
<evidence type="ECO:0000256" key="5">
    <source>
        <dbReference type="ARBA" id="ARBA00023136"/>
    </source>
</evidence>
<feature type="transmembrane region" description="Helical" evidence="6">
    <location>
        <begin position="36"/>
        <end position="56"/>
    </location>
</feature>
<feature type="transmembrane region" description="Helical" evidence="6">
    <location>
        <begin position="239"/>
        <end position="259"/>
    </location>
</feature>
<name>A0A250WR87_9CHLO</name>
<keyword evidence="3 6" id="KW-0812">Transmembrane</keyword>
<comment type="similarity">
    <text evidence="2">Belongs to the drug/metabolite transporter (DMT) superfamily. Plant drug/metabolite exporter (P-DME) (TC 2.A.7.4) family.</text>
</comment>
<sequence>MLDKQENEDLAEPLLTTSKYDVEKSERTKNDASLSFPWWVGWDNGVVCGIIAAVAMSIHVLCAKLLEGHVPGHEIAFSRAVLCFIFSVVLAWLIHLHPMFGHLKNSPLMALRGLFGAASVVTHYMSLFRMNVVTHYMSLFSLPIADAVLLNCLHPLLAALAAWLLFGEAFGLRDAIGGMLALSGLFLLGSNSATPPGNERDYNNTRLYGLLTGLASTSLAIGGALCVKMIGDREHALSIAIWFHLLVSITSGVPVFLSWHSAQGMPYPTVWEMEMMILIAIMSFIAQLFATRSLQLLPVYLALCFTFLSVALTYAYGLCVFHESVSTSGLSGAALIAMGVFISVHRR</sequence>
<keyword evidence="5 6" id="KW-0472">Membrane</keyword>
<organism evidence="8 9">
    <name type="scientific">Chlamydomonas eustigma</name>
    <dbReference type="NCBI Taxonomy" id="1157962"/>
    <lineage>
        <taxon>Eukaryota</taxon>
        <taxon>Viridiplantae</taxon>
        <taxon>Chlorophyta</taxon>
        <taxon>core chlorophytes</taxon>
        <taxon>Chlorophyceae</taxon>
        <taxon>CS clade</taxon>
        <taxon>Chlamydomonadales</taxon>
        <taxon>Chlamydomonadaceae</taxon>
        <taxon>Chlamydomonas</taxon>
    </lineage>
</organism>
<protein>
    <recommendedName>
        <fullName evidence="7">EamA domain-containing protein</fullName>
    </recommendedName>
</protein>
<reference evidence="8 9" key="1">
    <citation type="submission" date="2017-08" db="EMBL/GenBank/DDBJ databases">
        <title>Acidophilic green algal genome provides insights into adaptation to an acidic environment.</title>
        <authorList>
            <person name="Hirooka S."/>
            <person name="Hirose Y."/>
            <person name="Kanesaki Y."/>
            <person name="Higuchi S."/>
            <person name="Fujiwara T."/>
            <person name="Onuma R."/>
            <person name="Era A."/>
            <person name="Ohbayashi R."/>
            <person name="Uzuka A."/>
            <person name="Nozaki H."/>
            <person name="Yoshikawa H."/>
            <person name="Miyagishima S.Y."/>
        </authorList>
    </citation>
    <scope>NUCLEOTIDE SEQUENCE [LARGE SCALE GENOMIC DNA]</scope>
    <source>
        <strain evidence="8 9">NIES-2499</strain>
    </source>
</reference>
<evidence type="ECO:0000256" key="2">
    <source>
        <dbReference type="ARBA" id="ARBA00007635"/>
    </source>
</evidence>
<dbReference type="InterPro" id="IPR037185">
    <property type="entry name" value="EmrE-like"/>
</dbReference>
<comment type="subcellular location">
    <subcellularLocation>
        <location evidence="1">Membrane</location>
        <topology evidence="1">Multi-pass membrane protein</topology>
    </subcellularLocation>
</comment>
<evidence type="ECO:0000256" key="4">
    <source>
        <dbReference type="ARBA" id="ARBA00022989"/>
    </source>
</evidence>
<dbReference type="OrthoDB" id="306876at2759"/>
<feature type="transmembrane region" description="Helical" evidence="6">
    <location>
        <begin position="147"/>
        <end position="166"/>
    </location>
</feature>
<feature type="transmembrane region" description="Helical" evidence="6">
    <location>
        <begin position="297"/>
        <end position="318"/>
    </location>
</feature>
<dbReference type="InterPro" id="IPR000620">
    <property type="entry name" value="EamA_dom"/>
</dbReference>
<evidence type="ECO:0000259" key="7">
    <source>
        <dbReference type="Pfam" id="PF00892"/>
    </source>
</evidence>
<feature type="transmembrane region" description="Helical" evidence="6">
    <location>
        <begin position="271"/>
        <end position="290"/>
    </location>
</feature>
<feature type="transmembrane region" description="Helical" evidence="6">
    <location>
        <begin position="108"/>
        <end position="127"/>
    </location>
</feature>
<keyword evidence="9" id="KW-1185">Reference proteome</keyword>
<dbReference type="EMBL" id="BEGY01000002">
    <property type="protein sequence ID" value="GAX73209.1"/>
    <property type="molecule type" value="Genomic_DNA"/>
</dbReference>
<dbReference type="Proteomes" id="UP000232323">
    <property type="component" value="Unassembled WGS sequence"/>
</dbReference>